<name>A0A1Y6BXR3_9BACT</name>
<sequence length="53" mass="6217">MVENCQTILSQLFIRATKIDHLRNELFGFHISQHQYFGSESFFSLPSLQTENI</sequence>
<reference evidence="2" key="1">
    <citation type="submission" date="2017-04" db="EMBL/GenBank/DDBJ databases">
        <authorList>
            <person name="Varghese N."/>
            <person name="Submissions S."/>
        </authorList>
    </citation>
    <scope>NUCLEOTIDE SEQUENCE [LARGE SCALE GENOMIC DNA]</scope>
    <source>
        <strain evidence="2">RKEM611</strain>
    </source>
</reference>
<proteinExistence type="predicted"/>
<dbReference type="AlphaFoldDB" id="A0A1Y6BXR3"/>
<accession>A0A1Y6BXR3</accession>
<keyword evidence="2" id="KW-1185">Reference proteome</keyword>
<dbReference type="STRING" id="1513793.SAMN06296036_110158"/>
<organism evidence="1 2">
    <name type="scientific">Pseudobacteriovorax antillogorgiicola</name>
    <dbReference type="NCBI Taxonomy" id="1513793"/>
    <lineage>
        <taxon>Bacteria</taxon>
        <taxon>Pseudomonadati</taxon>
        <taxon>Bdellovibrionota</taxon>
        <taxon>Oligoflexia</taxon>
        <taxon>Oligoflexales</taxon>
        <taxon>Pseudobacteriovoracaceae</taxon>
        <taxon>Pseudobacteriovorax</taxon>
    </lineage>
</organism>
<dbReference type="EMBL" id="FWZT01000010">
    <property type="protein sequence ID" value="SMF34754.1"/>
    <property type="molecule type" value="Genomic_DNA"/>
</dbReference>
<dbReference type="Proteomes" id="UP000192907">
    <property type="component" value="Unassembled WGS sequence"/>
</dbReference>
<evidence type="ECO:0000313" key="1">
    <source>
        <dbReference type="EMBL" id="SMF34754.1"/>
    </source>
</evidence>
<protein>
    <submittedName>
        <fullName evidence="1">Uncharacterized protein</fullName>
    </submittedName>
</protein>
<gene>
    <name evidence="1" type="ORF">SAMN06296036_110158</name>
</gene>
<evidence type="ECO:0000313" key="2">
    <source>
        <dbReference type="Proteomes" id="UP000192907"/>
    </source>
</evidence>